<feature type="compositionally biased region" description="Basic and acidic residues" evidence="1">
    <location>
        <begin position="25"/>
        <end position="51"/>
    </location>
</feature>
<protein>
    <submittedName>
        <fullName evidence="2">Uncharacterized protein</fullName>
    </submittedName>
</protein>
<keyword evidence="3" id="KW-1185">Reference proteome</keyword>
<dbReference type="OrthoDB" id="1932717at2759"/>
<comment type="caution">
    <text evidence="2">The sequence shown here is derived from an EMBL/GenBank/DDBJ whole genome shotgun (WGS) entry which is preliminary data.</text>
</comment>
<dbReference type="AlphaFoldDB" id="A0A835V172"/>
<evidence type="ECO:0000313" key="3">
    <source>
        <dbReference type="Proteomes" id="UP000636800"/>
    </source>
</evidence>
<dbReference type="EMBL" id="JADCNL010000005">
    <property type="protein sequence ID" value="KAG0479950.1"/>
    <property type="molecule type" value="Genomic_DNA"/>
</dbReference>
<name>A0A835V172_VANPL</name>
<proteinExistence type="predicted"/>
<feature type="compositionally biased region" description="Basic and acidic residues" evidence="1">
    <location>
        <begin position="1"/>
        <end position="11"/>
    </location>
</feature>
<accession>A0A835V172</accession>
<feature type="region of interest" description="Disordered" evidence="1">
    <location>
        <begin position="1"/>
        <end position="63"/>
    </location>
</feature>
<dbReference type="Proteomes" id="UP000636800">
    <property type="component" value="Chromosome 5"/>
</dbReference>
<evidence type="ECO:0000256" key="1">
    <source>
        <dbReference type="SAM" id="MobiDB-lite"/>
    </source>
</evidence>
<organism evidence="2 3">
    <name type="scientific">Vanilla planifolia</name>
    <name type="common">Vanilla</name>
    <dbReference type="NCBI Taxonomy" id="51239"/>
    <lineage>
        <taxon>Eukaryota</taxon>
        <taxon>Viridiplantae</taxon>
        <taxon>Streptophyta</taxon>
        <taxon>Embryophyta</taxon>
        <taxon>Tracheophyta</taxon>
        <taxon>Spermatophyta</taxon>
        <taxon>Magnoliopsida</taxon>
        <taxon>Liliopsida</taxon>
        <taxon>Asparagales</taxon>
        <taxon>Orchidaceae</taxon>
        <taxon>Vanilloideae</taxon>
        <taxon>Vanilleae</taxon>
        <taxon>Vanilla</taxon>
    </lineage>
</organism>
<sequence>MAGGSSDREVRVGVAQPSFIPSNSFRERRPGDNSGENKNERGEAGEEEMKKNSVTHFPLGNLV</sequence>
<gene>
    <name evidence="2" type="ORF">HPP92_010808</name>
</gene>
<reference evidence="2 3" key="1">
    <citation type="journal article" date="2020" name="Nat. Food">
        <title>A phased Vanilla planifolia genome enables genetic improvement of flavour and production.</title>
        <authorList>
            <person name="Hasing T."/>
            <person name="Tang H."/>
            <person name="Brym M."/>
            <person name="Khazi F."/>
            <person name="Huang T."/>
            <person name="Chambers A.H."/>
        </authorList>
    </citation>
    <scope>NUCLEOTIDE SEQUENCE [LARGE SCALE GENOMIC DNA]</scope>
    <source>
        <tissue evidence="2">Leaf</tissue>
    </source>
</reference>
<evidence type="ECO:0000313" key="2">
    <source>
        <dbReference type="EMBL" id="KAG0479950.1"/>
    </source>
</evidence>